<proteinExistence type="inferred from homology"/>
<comment type="similarity">
    <text evidence="2">Belongs to the binding-protein-dependent transport system permease family. CysTW subfamily.</text>
</comment>
<evidence type="ECO:0000256" key="5">
    <source>
        <dbReference type="ARBA" id="ARBA00022692"/>
    </source>
</evidence>
<dbReference type="InterPro" id="IPR000515">
    <property type="entry name" value="MetI-like"/>
</dbReference>
<dbReference type="PATRIC" id="fig|1079.6.peg.2667"/>
<dbReference type="GO" id="GO:0055085">
    <property type="term" value="P:transmembrane transport"/>
    <property type="evidence" value="ECO:0007669"/>
    <property type="project" value="InterPro"/>
</dbReference>
<gene>
    <name evidence="11" type="primary">potB_1</name>
    <name evidence="10" type="ORF">BV133_2159</name>
    <name evidence="11" type="ORF">BVIRIDIS_19920</name>
</gene>
<dbReference type="EMBL" id="AP014854">
    <property type="protein sequence ID" value="BAR99752.1"/>
    <property type="molecule type" value="Genomic_DNA"/>
</dbReference>
<keyword evidence="3 8" id="KW-0813">Transport</keyword>
<sequence>MREWQRVARLLALGTPGAAIFAVFFLLPLVMVGGEAFSDHGAAFARLAQLDLFWPGLANSLLLGLAAGAISLAGGLMVAWRLSQMNAAARTALLFLIALPLTFSGLVVAFGFILAFGRAGFVTLSLERLFGVDPAWFASLVYSPTGLALVYSYYLIPRVVMLMLPVFANFDRVQLAAAESLGAGRWRAIADVLVPQVLPTALAAFCLVVAVAFGAYGTALALVGSQVNILPLQLFTLVSDAGTDFPLAAALALVLTALCTAAMSVGEVVVARRQETVDDR</sequence>
<keyword evidence="6 8" id="KW-1133">Transmembrane helix</keyword>
<dbReference type="PANTHER" id="PTHR42929">
    <property type="entry name" value="INNER MEMBRANE ABC TRANSPORTER PERMEASE PROTEIN YDCU-RELATED-RELATED"/>
    <property type="match status" value="1"/>
</dbReference>
<reference evidence="12" key="3">
    <citation type="journal article" date="2016" name="Genome Announc.">
        <title>Revised genome sequence of the purple photosynthetic bacterium Blastochloris viridis.</title>
        <authorList>
            <person name="Liu L.N."/>
            <person name="Faulkner M."/>
            <person name="Liu X."/>
            <person name="Huang F."/>
            <person name="Darby A.C."/>
            <person name="Hall N."/>
        </authorList>
    </citation>
    <scope>NUCLEOTIDE SEQUENCE [LARGE SCALE GENOMIC DNA]</scope>
    <source>
        <strain evidence="12">ATCC 19567 / DSM 133 / F</strain>
    </source>
</reference>
<feature type="transmembrane region" description="Helical" evidence="8">
    <location>
        <begin position="245"/>
        <end position="270"/>
    </location>
</feature>
<evidence type="ECO:0000256" key="7">
    <source>
        <dbReference type="ARBA" id="ARBA00023136"/>
    </source>
</evidence>
<evidence type="ECO:0000259" key="9">
    <source>
        <dbReference type="PROSITE" id="PS50928"/>
    </source>
</evidence>
<evidence type="ECO:0000256" key="3">
    <source>
        <dbReference type="ARBA" id="ARBA00022448"/>
    </source>
</evidence>
<dbReference type="Pfam" id="PF00528">
    <property type="entry name" value="BPD_transp_1"/>
    <property type="match status" value="1"/>
</dbReference>
<keyword evidence="7 8" id="KW-0472">Membrane</keyword>
<dbReference type="Gene3D" id="1.10.3720.10">
    <property type="entry name" value="MetI-like"/>
    <property type="match status" value="1"/>
</dbReference>
<evidence type="ECO:0000256" key="4">
    <source>
        <dbReference type="ARBA" id="ARBA00022475"/>
    </source>
</evidence>
<dbReference type="SUPFAM" id="SSF161098">
    <property type="entry name" value="MetI-like"/>
    <property type="match status" value="1"/>
</dbReference>
<dbReference type="STRING" id="1079.BVIR_2548"/>
<dbReference type="PROSITE" id="PS50928">
    <property type="entry name" value="ABC_TM1"/>
    <property type="match status" value="1"/>
</dbReference>
<name>A0A0H5BBW5_BLAVI</name>
<evidence type="ECO:0000256" key="2">
    <source>
        <dbReference type="ARBA" id="ARBA00007069"/>
    </source>
</evidence>
<keyword evidence="4" id="KW-1003">Cell membrane</keyword>
<dbReference type="InterPro" id="IPR035906">
    <property type="entry name" value="MetI-like_sf"/>
</dbReference>
<organism evidence="11 12">
    <name type="scientific">Blastochloris viridis</name>
    <name type="common">Rhodopseudomonas viridis</name>
    <dbReference type="NCBI Taxonomy" id="1079"/>
    <lineage>
        <taxon>Bacteria</taxon>
        <taxon>Pseudomonadati</taxon>
        <taxon>Pseudomonadota</taxon>
        <taxon>Alphaproteobacteria</taxon>
        <taxon>Hyphomicrobiales</taxon>
        <taxon>Blastochloridaceae</taxon>
        <taxon>Blastochloris</taxon>
    </lineage>
</organism>
<dbReference type="AlphaFoldDB" id="A0A0H5BBW5"/>
<keyword evidence="12" id="KW-1185">Reference proteome</keyword>
<feature type="transmembrane region" description="Helical" evidence="8">
    <location>
        <begin position="52"/>
        <end position="80"/>
    </location>
</feature>
<feature type="transmembrane region" description="Helical" evidence="8">
    <location>
        <begin position="7"/>
        <end position="32"/>
    </location>
</feature>
<feature type="transmembrane region" description="Helical" evidence="8">
    <location>
        <begin position="92"/>
        <end position="116"/>
    </location>
</feature>
<dbReference type="KEGG" id="bvr:BVIR_2548"/>
<feature type="transmembrane region" description="Helical" evidence="8">
    <location>
        <begin position="136"/>
        <end position="156"/>
    </location>
</feature>
<dbReference type="PANTHER" id="PTHR42929:SF1">
    <property type="entry name" value="INNER MEMBRANE ABC TRANSPORTER PERMEASE PROTEIN YDCU-RELATED"/>
    <property type="match status" value="1"/>
</dbReference>
<dbReference type="CDD" id="cd06261">
    <property type="entry name" value="TM_PBP2"/>
    <property type="match status" value="1"/>
</dbReference>
<dbReference type="RefSeq" id="WP_055037936.1">
    <property type="nucleotide sequence ID" value="NZ_AP014854.2"/>
</dbReference>
<evidence type="ECO:0000256" key="1">
    <source>
        <dbReference type="ARBA" id="ARBA00004651"/>
    </source>
</evidence>
<protein>
    <submittedName>
        <fullName evidence="10">Molybdenum transport system permease protein ModB</fullName>
    </submittedName>
    <submittedName>
        <fullName evidence="11">Spermidine/putrescine transport system permease protein PotB</fullName>
    </submittedName>
</protein>
<evidence type="ECO:0000256" key="8">
    <source>
        <dbReference type="RuleBase" id="RU363032"/>
    </source>
</evidence>
<evidence type="ECO:0000313" key="12">
    <source>
        <dbReference type="Proteomes" id="UP000065734"/>
    </source>
</evidence>
<evidence type="ECO:0000313" key="10">
    <source>
        <dbReference type="EMBL" id="BAR99752.1"/>
    </source>
</evidence>
<dbReference type="GO" id="GO:0005886">
    <property type="term" value="C:plasma membrane"/>
    <property type="evidence" value="ECO:0007669"/>
    <property type="project" value="UniProtKB-SubCell"/>
</dbReference>
<reference evidence="11" key="2">
    <citation type="submission" date="2015-11" db="EMBL/GenBank/DDBJ databases">
        <authorList>
            <person name="Zhang Y."/>
            <person name="Guo Z."/>
        </authorList>
    </citation>
    <scope>NUCLEOTIDE SEQUENCE</scope>
    <source>
        <strain evidence="11">1</strain>
    </source>
</reference>
<evidence type="ECO:0000256" key="6">
    <source>
        <dbReference type="ARBA" id="ARBA00022989"/>
    </source>
</evidence>
<dbReference type="Proteomes" id="UP000065734">
    <property type="component" value="Chromosome I"/>
</dbReference>
<keyword evidence="5 8" id="KW-0812">Transmembrane</keyword>
<dbReference type="OrthoDB" id="44077at2"/>
<feature type="domain" description="ABC transmembrane type-1" evidence="9">
    <location>
        <begin position="57"/>
        <end position="266"/>
    </location>
</feature>
<evidence type="ECO:0000313" key="11">
    <source>
        <dbReference type="EMBL" id="CUU42976.1"/>
    </source>
</evidence>
<feature type="transmembrane region" description="Helical" evidence="8">
    <location>
        <begin position="202"/>
        <end position="225"/>
    </location>
</feature>
<dbReference type="EMBL" id="LN907867">
    <property type="protein sequence ID" value="CUU42976.1"/>
    <property type="molecule type" value="Genomic_DNA"/>
</dbReference>
<reference evidence="10" key="1">
    <citation type="journal article" date="2015" name="Genome Announc.">
        <title>Complete Genome Sequence of the Bacteriochlorophyll b-Producing Photosynthetic Bacterium Blastochloris viridis.</title>
        <authorList>
            <person name="Tsukatani Y."/>
            <person name="Hirose Y."/>
            <person name="Harada J."/>
            <person name="Misawa N."/>
            <person name="Mori K."/>
            <person name="Inoue K."/>
            <person name="Tamiaki H."/>
        </authorList>
    </citation>
    <scope>NUCLEOTIDE SEQUENCE [LARGE SCALE GENOMIC DNA]</scope>
    <source>
        <strain evidence="10">DSM 133</strain>
    </source>
</reference>
<comment type="subcellular location">
    <subcellularLocation>
        <location evidence="1 8">Cell membrane</location>
        <topology evidence="1 8">Multi-pass membrane protein</topology>
    </subcellularLocation>
</comment>
<accession>A0A0H5BBW5</accession>